<protein>
    <submittedName>
        <fullName evidence="1">Uncharacterized protein</fullName>
    </submittedName>
</protein>
<comment type="caution">
    <text evidence="1">The sequence shown here is derived from an EMBL/GenBank/DDBJ whole genome shotgun (WGS) entry which is preliminary data.</text>
</comment>
<evidence type="ECO:0000313" key="2">
    <source>
        <dbReference type="Proteomes" id="UP001497700"/>
    </source>
</evidence>
<accession>A0ACB9YWU1</accession>
<reference evidence="1 2" key="1">
    <citation type="journal article" date="2022" name="New Phytol.">
        <title>Ecological generalism drives hyperdiversity of secondary metabolite gene clusters in xylarialean endophytes.</title>
        <authorList>
            <person name="Franco M.E.E."/>
            <person name="Wisecaver J.H."/>
            <person name="Arnold A.E."/>
            <person name="Ju Y.M."/>
            <person name="Slot J.C."/>
            <person name="Ahrendt S."/>
            <person name="Moore L.P."/>
            <person name="Eastman K.E."/>
            <person name="Scott K."/>
            <person name="Konkel Z."/>
            <person name="Mondo S.J."/>
            <person name="Kuo A."/>
            <person name="Hayes R.D."/>
            <person name="Haridas S."/>
            <person name="Andreopoulos B."/>
            <person name="Riley R."/>
            <person name="LaButti K."/>
            <person name="Pangilinan J."/>
            <person name="Lipzen A."/>
            <person name="Amirebrahimi M."/>
            <person name="Yan J."/>
            <person name="Adam C."/>
            <person name="Keymanesh K."/>
            <person name="Ng V."/>
            <person name="Louie K."/>
            <person name="Northen T."/>
            <person name="Drula E."/>
            <person name="Henrissat B."/>
            <person name="Hsieh H.M."/>
            <person name="Youens-Clark K."/>
            <person name="Lutzoni F."/>
            <person name="Miadlikowska J."/>
            <person name="Eastwood D.C."/>
            <person name="Hamelin R.C."/>
            <person name="Grigoriev I.V."/>
            <person name="U'Ren J.M."/>
        </authorList>
    </citation>
    <scope>NUCLEOTIDE SEQUENCE [LARGE SCALE GENOMIC DNA]</scope>
    <source>
        <strain evidence="1 2">CBS 119005</strain>
    </source>
</reference>
<evidence type="ECO:0000313" key="1">
    <source>
        <dbReference type="EMBL" id="KAI4863165.1"/>
    </source>
</evidence>
<proteinExistence type="predicted"/>
<organism evidence="1 2">
    <name type="scientific">Hypoxylon rubiginosum</name>
    <dbReference type="NCBI Taxonomy" id="110542"/>
    <lineage>
        <taxon>Eukaryota</taxon>
        <taxon>Fungi</taxon>
        <taxon>Dikarya</taxon>
        <taxon>Ascomycota</taxon>
        <taxon>Pezizomycotina</taxon>
        <taxon>Sordariomycetes</taxon>
        <taxon>Xylariomycetidae</taxon>
        <taxon>Xylariales</taxon>
        <taxon>Hypoxylaceae</taxon>
        <taxon>Hypoxylon</taxon>
    </lineage>
</organism>
<gene>
    <name evidence="1" type="ORF">F4820DRAFT_471729</name>
</gene>
<keyword evidence="2" id="KW-1185">Reference proteome</keyword>
<dbReference type="EMBL" id="MU393509">
    <property type="protein sequence ID" value="KAI4863165.1"/>
    <property type="molecule type" value="Genomic_DNA"/>
</dbReference>
<dbReference type="Proteomes" id="UP001497700">
    <property type="component" value="Unassembled WGS sequence"/>
</dbReference>
<sequence length="722" mass="82052">MEAIAAVGLASNVLQFFEFTTKLIRISNELRNDAASSENKDHQVIATHLEGLAQGIKDSAQAISQTSATASSEEKALQPVVDSCCGLAKDLLDRLKKCGIQPGQNASRFRRAKAAFKALWNKKEIEEISNRLQLLRSEINLCYTVQIRKTQLDRQVQQPTADDTIQAVRRKLDGLGPLIDGLKLDIEGAANTQRAEIINSITESRTENSQMHAQATQQSLAHRIILSEKIDDLQASVTTMNTNLKKVQSRQSETFESIAQVRVQNSSFLARATQQVPLDSDSSASFQNVIRPLFKEYMETVHTGIKKEYRTAARSEADHILKELPPTLDKMQSCSIEARENPVDVTDGGRIEADWESLELQDFSVEVQNAERLHKQAPCQPNKNSISVLYQKTWRRKTSLGLFTLIIRDKVQFDLFGRATEVYELTAQFVPSPRWFATGYSMTYESKSDARGSPGFGLKLKTYRVLERDHKAVEAIYKGDVSTLQSMLSQKLISPSDIDEYGWPLLYETLPKLQEWVSVCRFIGIDFNSPDCDSFLTSIIHLFSYYWHWEPTEDRTAAFDAVIQERIGCDRLADTVDIPVAYAASKMIICLWDVDENSLLDDSESSILSVPYRCYYTDRVAAECLNFLEHVISRGIAERPDCIFDSFHGWTISDWFCNTRWWHIWEEILEEHGFDVDWVYEEDERRKRVITGETSAHEVSVGTDASAVRDVRRRRGYENSSD</sequence>
<name>A0ACB9YWU1_9PEZI</name>